<keyword evidence="7" id="KW-0408">Iron</keyword>
<dbReference type="GO" id="GO:0046872">
    <property type="term" value="F:metal ion binding"/>
    <property type="evidence" value="ECO:0007669"/>
    <property type="project" value="UniProtKB-KW"/>
</dbReference>
<dbReference type="InterPro" id="IPR003698">
    <property type="entry name" value="Lipoyl_synth"/>
</dbReference>
<keyword evidence="5" id="KW-0949">S-adenosyl-L-methionine</keyword>
<comment type="catalytic activity">
    <reaction evidence="9">
        <text>[[Fe-S] cluster scaffold protein carrying a second [4Fe-4S](2+) cluster] + N(6)-octanoyl-L-lysyl-[protein] + 2 oxidized [2Fe-2S]-[ferredoxin] + 2 S-adenosyl-L-methionine + 4 H(+) = [[Fe-S] cluster scaffold protein] + N(6)-[(R)-dihydrolipoyl]-L-lysyl-[protein] + 4 Fe(3+) + 2 hydrogen sulfide + 2 5'-deoxyadenosine + 2 L-methionine + 2 reduced [2Fe-2S]-[ferredoxin]</text>
        <dbReference type="Rhea" id="RHEA:16585"/>
        <dbReference type="Rhea" id="RHEA-COMP:9928"/>
        <dbReference type="Rhea" id="RHEA-COMP:10000"/>
        <dbReference type="Rhea" id="RHEA-COMP:10001"/>
        <dbReference type="Rhea" id="RHEA-COMP:10475"/>
        <dbReference type="Rhea" id="RHEA-COMP:14568"/>
        <dbReference type="Rhea" id="RHEA-COMP:14569"/>
        <dbReference type="ChEBI" id="CHEBI:15378"/>
        <dbReference type="ChEBI" id="CHEBI:17319"/>
        <dbReference type="ChEBI" id="CHEBI:29034"/>
        <dbReference type="ChEBI" id="CHEBI:29919"/>
        <dbReference type="ChEBI" id="CHEBI:33722"/>
        <dbReference type="ChEBI" id="CHEBI:33737"/>
        <dbReference type="ChEBI" id="CHEBI:33738"/>
        <dbReference type="ChEBI" id="CHEBI:57844"/>
        <dbReference type="ChEBI" id="CHEBI:59789"/>
        <dbReference type="ChEBI" id="CHEBI:78809"/>
        <dbReference type="ChEBI" id="CHEBI:83100"/>
        <dbReference type="EC" id="2.8.1.8"/>
    </reaction>
</comment>
<evidence type="ECO:0000256" key="2">
    <source>
        <dbReference type="ARBA" id="ARBA00012237"/>
    </source>
</evidence>
<dbReference type="InterPro" id="IPR007197">
    <property type="entry name" value="rSAM"/>
</dbReference>
<dbReference type="Proteomes" id="UP000248724">
    <property type="component" value="Unassembled WGS sequence"/>
</dbReference>
<proteinExistence type="inferred from homology"/>
<comment type="caution">
    <text evidence="11">The sequence shown here is derived from an EMBL/GenBank/DDBJ whole genome shotgun (WGS) entry which is preliminary data.</text>
</comment>
<dbReference type="SUPFAM" id="SSF102114">
    <property type="entry name" value="Radical SAM enzymes"/>
    <property type="match status" value="1"/>
</dbReference>
<reference evidence="11 12" key="1">
    <citation type="journal article" date="2017" name="Nature">
        <title>Atmospheric trace gases support primary production in Antarctic desert surface soil.</title>
        <authorList>
            <person name="Ji M."/>
            <person name="Greening C."/>
            <person name="Vanwonterghem I."/>
            <person name="Carere C.R."/>
            <person name="Bay S.K."/>
            <person name="Steen J.A."/>
            <person name="Montgomery K."/>
            <person name="Lines T."/>
            <person name="Beardall J."/>
            <person name="van Dorst J."/>
            <person name="Snape I."/>
            <person name="Stott M.B."/>
            <person name="Hugenholtz P."/>
            <person name="Ferrari B.C."/>
        </authorList>
    </citation>
    <scope>NUCLEOTIDE SEQUENCE [LARGE SCALE GENOMIC DNA]</scope>
    <source>
        <strain evidence="11">RRmetagenome_bin12</strain>
    </source>
</reference>
<feature type="non-terminal residue" evidence="11">
    <location>
        <position position="1"/>
    </location>
</feature>
<evidence type="ECO:0000256" key="8">
    <source>
        <dbReference type="ARBA" id="ARBA00023014"/>
    </source>
</evidence>
<dbReference type="EMBL" id="QHBU01000096">
    <property type="protein sequence ID" value="PZR81740.1"/>
    <property type="molecule type" value="Genomic_DNA"/>
</dbReference>
<dbReference type="InterPro" id="IPR058240">
    <property type="entry name" value="rSAM_sf"/>
</dbReference>
<keyword evidence="3" id="KW-0004">4Fe-4S</keyword>
<accession>A0A2W5Z8N3</accession>
<dbReference type="GO" id="GO:0051539">
    <property type="term" value="F:4 iron, 4 sulfur cluster binding"/>
    <property type="evidence" value="ECO:0007669"/>
    <property type="project" value="UniProtKB-KW"/>
</dbReference>
<dbReference type="NCBIfam" id="NF009544">
    <property type="entry name" value="PRK12928.1"/>
    <property type="match status" value="1"/>
</dbReference>
<feature type="domain" description="Radical SAM core" evidence="10">
    <location>
        <begin position="7"/>
        <end position="221"/>
    </location>
</feature>
<dbReference type="NCBIfam" id="NF004019">
    <property type="entry name" value="PRK05481.1"/>
    <property type="match status" value="1"/>
</dbReference>
<evidence type="ECO:0000313" key="11">
    <source>
        <dbReference type="EMBL" id="PZR81740.1"/>
    </source>
</evidence>
<sequence length="245" mass="25773">PNIFECWADGTATFMINGERCTRSCGFCLVDTRHPAPLDSAEPDNVAEAVAAMGLAHAVVTAVARDDLSDGGAGAFAEVVAAVHCRCPGTAVEVLVPDFGGDPEALHTVFAARPEVLNHNLETVARLQRAVRPQASYTRSLAVLARARAAGLTTKSGLIVGMGEERSEVLGAMADLANVGVQLLTVGQYLRPTARHLPVSRWWHPDELDDLASAGRAMGFAHVQASPLTRSSYHARQLAAGAVSS</sequence>
<dbReference type="GO" id="GO:0016992">
    <property type="term" value="F:lipoate synthase activity"/>
    <property type="evidence" value="ECO:0007669"/>
    <property type="project" value="UniProtKB-EC"/>
</dbReference>
<evidence type="ECO:0000313" key="12">
    <source>
        <dbReference type="Proteomes" id="UP000248724"/>
    </source>
</evidence>
<gene>
    <name evidence="11" type="ORF">DLM65_05345</name>
</gene>
<dbReference type="InterPro" id="IPR013785">
    <property type="entry name" value="Aldolase_TIM"/>
</dbReference>
<dbReference type="InterPro" id="IPR006638">
    <property type="entry name" value="Elp3/MiaA/NifB-like_rSAM"/>
</dbReference>
<evidence type="ECO:0000256" key="4">
    <source>
        <dbReference type="ARBA" id="ARBA00022679"/>
    </source>
</evidence>
<evidence type="ECO:0000256" key="5">
    <source>
        <dbReference type="ARBA" id="ARBA00022691"/>
    </source>
</evidence>
<evidence type="ECO:0000259" key="10">
    <source>
        <dbReference type="PROSITE" id="PS51918"/>
    </source>
</evidence>
<dbReference type="SFLD" id="SFLDS00029">
    <property type="entry name" value="Radical_SAM"/>
    <property type="match status" value="1"/>
</dbReference>
<dbReference type="Pfam" id="PF04055">
    <property type="entry name" value="Radical_SAM"/>
    <property type="match status" value="1"/>
</dbReference>
<evidence type="ECO:0000256" key="6">
    <source>
        <dbReference type="ARBA" id="ARBA00022723"/>
    </source>
</evidence>
<dbReference type="PANTHER" id="PTHR10949">
    <property type="entry name" value="LIPOYL SYNTHASE"/>
    <property type="match status" value="1"/>
</dbReference>
<dbReference type="EC" id="2.8.1.8" evidence="2"/>
<dbReference type="Gene3D" id="3.20.20.70">
    <property type="entry name" value="Aldolase class I"/>
    <property type="match status" value="1"/>
</dbReference>
<dbReference type="SMART" id="SM00729">
    <property type="entry name" value="Elp3"/>
    <property type="match status" value="1"/>
</dbReference>
<keyword evidence="6" id="KW-0479">Metal-binding</keyword>
<keyword evidence="4" id="KW-0808">Transferase</keyword>
<evidence type="ECO:0000256" key="1">
    <source>
        <dbReference type="ARBA" id="ARBA00001966"/>
    </source>
</evidence>
<protein>
    <recommendedName>
        <fullName evidence="2">lipoyl synthase</fullName>
        <ecNumber evidence="2">2.8.1.8</ecNumber>
    </recommendedName>
</protein>
<dbReference type="AlphaFoldDB" id="A0A2W5Z8N3"/>
<evidence type="ECO:0000256" key="7">
    <source>
        <dbReference type="ARBA" id="ARBA00023004"/>
    </source>
</evidence>
<dbReference type="PROSITE" id="PS51918">
    <property type="entry name" value="RADICAL_SAM"/>
    <property type="match status" value="1"/>
</dbReference>
<evidence type="ECO:0000256" key="3">
    <source>
        <dbReference type="ARBA" id="ARBA00022485"/>
    </source>
</evidence>
<name>A0A2W5Z8N3_9BACT</name>
<dbReference type="HAMAP" id="MF_00206">
    <property type="entry name" value="Lipoyl_synth"/>
    <property type="match status" value="1"/>
</dbReference>
<evidence type="ECO:0000256" key="9">
    <source>
        <dbReference type="ARBA" id="ARBA00047326"/>
    </source>
</evidence>
<organism evidence="11 12">
    <name type="scientific">Candidatus Aeolococcus gillhamiae</name>
    <dbReference type="NCBI Taxonomy" id="3127015"/>
    <lineage>
        <taxon>Bacteria</taxon>
        <taxon>Bacillati</taxon>
        <taxon>Candidatus Dormiibacterota</taxon>
        <taxon>Candidatus Dormibacteria</taxon>
        <taxon>Candidatus Aeolococcales</taxon>
        <taxon>Candidatus Aeolococcaceae</taxon>
        <taxon>Candidatus Aeolococcus</taxon>
    </lineage>
</organism>
<keyword evidence="8" id="KW-0411">Iron-sulfur</keyword>
<dbReference type="PANTHER" id="PTHR10949:SF0">
    <property type="entry name" value="LIPOYL SYNTHASE, MITOCHONDRIAL"/>
    <property type="match status" value="1"/>
</dbReference>
<comment type="cofactor">
    <cofactor evidence="1">
        <name>[4Fe-4S] cluster</name>
        <dbReference type="ChEBI" id="CHEBI:49883"/>
    </cofactor>
</comment>